<gene>
    <name evidence="2" type="ORF">BJY24_004449</name>
</gene>
<keyword evidence="1" id="KW-0472">Membrane</keyword>
<reference evidence="2 3" key="1">
    <citation type="submission" date="2020-08" db="EMBL/GenBank/DDBJ databases">
        <title>Sequencing the genomes of 1000 actinobacteria strains.</title>
        <authorList>
            <person name="Klenk H.-P."/>
        </authorList>
    </citation>
    <scope>NUCLEOTIDE SEQUENCE [LARGE SCALE GENOMIC DNA]</scope>
    <source>
        <strain evidence="2 3">DSM 43582</strain>
    </source>
</reference>
<keyword evidence="3" id="KW-1185">Reference proteome</keyword>
<organism evidence="2 3">
    <name type="scientific">Nocardia transvalensis</name>
    <dbReference type="NCBI Taxonomy" id="37333"/>
    <lineage>
        <taxon>Bacteria</taxon>
        <taxon>Bacillati</taxon>
        <taxon>Actinomycetota</taxon>
        <taxon>Actinomycetes</taxon>
        <taxon>Mycobacteriales</taxon>
        <taxon>Nocardiaceae</taxon>
        <taxon>Nocardia</taxon>
    </lineage>
</organism>
<keyword evidence="1" id="KW-0812">Transmembrane</keyword>
<proteinExistence type="predicted"/>
<evidence type="ECO:0000313" key="2">
    <source>
        <dbReference type="EMBL" id="MBB5915537.1"/>
    </source>
</evidence>
<comment type="caution">
    <text evidence="2">The sequence shown here is derived from an EMBL/GenBank/DDBJ whole genome shotgun (WGS) entry which is preliminary data.</text>
</comment>
<sequence>MPFAVAVVRVTAWAAALTVLSILAVAFSFVIGLSCLWPADHHDDERPLARTHHPRERAVNPLAAQKFLAACTPPTHPLSIAEAHREMQLHRECRCARQRFALQTLIEAGRLRPDSHRERPQSWTL</sequence>
<protein>
    <submittedName>
        <fullName evidence="2">Uncharacterized protein</fullName>
    </submittedName>
</protein>
<dbReference type="AlphaFoldDB" id="A0A7W9PG96"/>
<keyword evidence="1" id="KW-1133">Transmembrane helix</keyword>
<dbReference type="Proteomes" id="UP000540412">
    <property type="component" value="Unassembled WGS sequence"/>
</dbReference>
<feature type="transmembrane region" description="Helical" evidence="1">
    <location>
        <begin position="12"/>
        <end position="37"/>
    </location>
</feature>
<evidence type="ECO:0000256" key="1">
    <source>
        <dbReference type="SAM" id="Phobius"/>
    </source>
</evidence>
<accession>A0A7W9PG96</accession>
<name>A0A7W9PG96_9NOCA</name>
<dbReference type="RefSeq" id="WP_157185737.1">
    <property type="nucleotide sequence ID" value="NZ_JACHIT010000002.1"/>
</dbReference>
<evidence type="ECO:0000313" key="3">
    <source>
        <dbReference type="Proteomes" id="UP000540412"/>
    </source>
</evidence>
<dbReference type="EMBL" id="JACHIT010000002">
    <property type="protein sequence ID" value="MBB5915537.1"/>
    <property type="molecule type" value="Genomic_DNA"/>
</dbReference>